<dbReference type="PANTHER" id="PTHR12439:SF42">
    <property type="entry name" value="ENDORIBONUCLEASE-RELATED"/>
    <property type="match status" value="1"/>
</dbReference>
<keyword evidence="5 11" id="KW-0479">Metal-binding</keyword>
<keyword evidence="7 11" id="KW-0378">Hydrolase</keyword>
<organism evidence="14 15">
    <name type="scientific">Xylocopa violacea</name>
    <name type="common">Violet carpenter bee</name>
    <name type="synonym">Apis violacea</name>
    <dbReference type="NCBI Taxonomy" id="135666"/>
    <lineage>
        <taxon>Eukaryota</taxon>
        <taxon>Metazoa</taxon>
        <taxon>Ecdysozoa</taxon>
        <taxon>Arthropoda</taxon>
        <taxon>Hexapoda</taxon>
        <taxon>Insecta</taxon>
        <taxon>Pterygota</taxon>
        <taxon>Neoptera</taxon>
        <taxon>Endopterygota</taxon>
        <taxon>Hymenoptera</taxon>
        <taxon>Apocrita</taxon>
        <taxon>Aculeata</taxon>
        <taxon>Apoidea</taxon>
        <taxon>Anthophila</taxon>
        <taxon>Apidae</taxon>
        <taxon>Xylocopa</taxon>
        <taxon>Xylocopa</taxon>
    </lineage>
</organism>
<dbReference type="InterPro" id="IPR018998">
    <property type="entry name" value="EndoU_C"/>
</dbReference>
<dbReference type="PROSITE" id="PS51959">
    <property type="entry name" value="ENDOU"/>
    <property type="match status" value="1"/>
</dbReference>
<feature type="compositionally biased region" description="Polar residues" evidence="12">
    <location>
        <begin position="119"/>
        <end position="140"/>
    </location>
</feature>
<comment type="cofactor">
    <cofactor evidence="1 11">
        <name>Mn(2+)</name>
        <dbReference type="ChEBI" id="CHEBI:29035"/>
    </cofactor>
</comment>
<dbReference type="Pfam" id="PF09412">
    <property type="entry name" value="XendoU"/>
    <property type="match status" value="1"/>
</dbReference>
<evidence type="ECO:0000256" key="1">
    <source>
        <dbReference type="ARBA" id="ARBA00001936"/>
    </source>
</evidence>
<evidence type="ECO:0000256" key="2">
    <source>
        <dbReference type="ARBA" id="ARBA00010168"/>
    </source>
</evidence>
<feature type="compositionally biased region" description="Polar residues" evidence="12">
    <location>
        <begin position="97"/>
        <end position="110"/>
    </location>
</feature>
<feature type="region of interest" description="Disordered" evidence="12">
    <location>
        <begin position="276"/>
        <end position="296"/>
    </location>
</feature>
<comment type="similarity">
    <text evidence="2 11">Belongs to the ENDOU family.</text>
</comment>
<gene>
    <name evidence="14" type="ORF">XYLVIOL_LOCUS5881</name>
</gene>
<feature type="region of interest" description="Disordered" evidence="12">
    <location>
        <begin position="327"/>
        <end position="368"/>
    </location>
</feature>
<dbReference type="InterPro" id="IPR039787">
    <property type="entry name" value="ENDOU"/>
</dbReference>
<feature type="domain" description="EndoU" evidence="13">
    <location>
        <begin position="369"/>
        <end position="631"/>
    </location>
</feature>
<evidence type="ECO:0000256" key="4">
    <source>
        <dbReference type="ARBA" id="ARBA00022722"/>
    </source>
</evidence>
<sequence length="631" mass="67388">MNVKLICISTIIVLLVFANTGDGKSTRRRTGSSSGWGFASRSRTTPRPRTSHTSYDTHQQNQGGSNPGKIGWNVPPSNKPTGTNTAPKPSAPVSEQAAKTSATNVQSGYSPSGGYPRQPANNPYHSNTNPGQPYNPSVGQGYNPPIGQGYNPSLGHGYNPAPGAGYSPGLGAHTPYGGQPSYGGYNPGFGQPSYSPSMGQMPQQTILLQSQKPGIGQLAKEAFVFAGVSAGVNAVANRLIPGGIYGTRGTSSSGGGGDAVPHTQITYNNYYNNGTAPAPAPNAEHPAAPPAAGAEQPAALPAAGAVPGVQPLPQPAADAVPGVQPLAQPAADAPQISQTNAGTNSAPQSNSNAQDSAQNNPNPLGFVTTNEDIKKLTESLYEKEQSALKYITVNLQGQKKDDSTNDDAPEPLLKVTDEAYEIPTVKAVIALHDNYEFDVKTKETVTPEKRKEESELIDKILETDVMKAVMKFLADKGYIENDEFEFKDTLRRIWFSLFKRIDGDASSSGFETVFLAEQFDSDVIGLHNWIYYAKQETEKKLNYLGYIKELKLGNKAEVLKVRSSLNGVVQPVTTIFVGTTPELEFALYTMCFFTRPNNLCPISLGGSEFMIIVSRINYFGKDILVSGYPDI</sequence>
<dbReference type="PANTHER" id="PTHR12439">
    <property type="entry name" value="PLACENTAL PROTEIN 11-RELATED"/>
    <property type="match status" value="1"/>
</dbReference>
<keyword evidence="8 11" id="KW-0694">RNA-binding</keyword>
<evidence type="ECO:0000256" key="5">
    <source>
        <dbReference type="ARBA" id="ARBA00022723"/>
    </source>
</evidence>
<comment type="subunit">
    <text evidence="3 11">Monomer.</text>
</comment>
<keyword evidence="11" id="KW-0732">Signal</keyword>
<feature type="region of interest" description="Disordered" evidence="12">
    <location>
        <begin position="22"/>
        <end position="155"/>
    </location>
</feature>
<evidence type="ECO:0000256" key="8">
    <source>
        <dbReference type="ARBA" id="ARBA00022884"/>
    </source>
</evidence>
<protein>
    <recommendedName>
        <fullName evidence="13">EndoU domain-containing protein</fullName>
    </recommendedName>
</protein>
<evidence type="ECO:0000256" key="7">
    <source>
        <dbReference type="ARBA" id="ARBA00022801"/>
    </source>
</evidence>
<evidence type="ECO:0000256" key="3">
    <source>
        <dbReference type="ARBA" id="ARBA00011245"/>
    </source>
</evidence>
<reference evidence="14 15" key="1">
    <citation type="submission" date="2024-08" db="EMBL/GenBank/DDBJ databases">
        <authorList>
            <person name="Will J Nash"/>
            <person name="Angela Man"/>
            <person name="Seanna McTaggart"/>
            <person name="Kendall Baker"/>
            <person name="Tom Barker"/>
            <person name="Leah Catchpole"/>
            <person name="Alex Durrant"/>
            <person name="Karim Gharbi"/>
            <person name="Naomi Irish"/>
            <person name="Gemy Kaithakottil"/>
            <person name="Debby Ku"/>
            <person name="Aaliyah Providence"/>
            <person name="Felix Shaw"/>
            <person name="David Swarbreck"/>
            <person name="Chris Watkins"/>
            <person name="Ann M. McCartney"/>
            <person name="Giulio Formenti"/>
            <person name="Alice Mouton"/>
            <person name="Noel Vella"/>
            <person name="Bjorn M von Reumont"/>
            <person name="Adriana Vella"/>
            <person name="Wilfried Haerty"/>
        </authorList>
    </citation>
    <scope>NUCLEOTIDE SEQUENCE [LARGE SCALE GENOMIC DNA]</scope>
</reference>
<feature type="compositionally biased region" description="Low complexity" evidence="12">
    <location>
        <begin position="344"/>
        <end position="363"/>
    </location>
</feature>
<feature type="compositionally biased region" description="Low complexity" evidence="12">
    <location>
        <begin position="31"/>
        <end position="43"/>
    </location>
</feature>
<evidence type="ECO:0000313" key="14">
    <source>
        <dbReference type="EMBL" id="CAL7943093.1"/>
    </source>
</evidence>
<keyword evidence="10" id="KW-0456">Lyase</keyword>
<feature type="signal peptide" evidence="11">
    <location>
        <begin position="1"/>
        <end position="23"/>
    </location>
</feature>
<keyword evidence="4 11" id="KW-0540">Nuclease</keyword>
<name>A0ABP1NPX6_XYLVO</name>
<dbReference type="InterPro" id="IPR037227">
    <property type="entry name" value="EndoU-like"/>
</dbReference>
<dbReference type="Proteomes" id="UP001642520">
    <property type="component" value="Unassembled WGS sequence"/>
</dbReference>
<feature type="chain" id="PRO_5044986435" description="EndoU domain-containing protein" evidence="11">
    <location>
        <begin position="24"/>
        <end position="631"/>
    </location>
</feature>
<evidence type="ECO:0000256" key="10">
    <source>
        <dbReference type="ARBA" id="ARBA00023239"/>
    </source>
</evidence>
<proteinExistence type="inferred from homology"/>
<keyword evidence="9 11" id="KW-0464">Manganese</keyword>
<keyword evidence="6 11" id="KW-0255">Endonuclease</keyword>
<dbReference type="EMBL" id="CAXAJV020001293">
    <property type="protein sequence ID" value="CAL7943093.1"/>
    <property type="molecule type" value="Genomic_DNA"/>
</dbReference>
<evidence type="ECO:0000256" key="12">
    <source>
        <dbReference type="SAM" id="MobiDB-lite"/>
    </source>
</evidence>
<evidence type="ECO:0000256" key="9">
    <source>
        <dbReference type="ARBA" id="ARBA00023211"/>
    </source>
</evidence>
<comment type="caution">
    <text evidence="14">The sequence shown here is derived from an EMBL/GenBank/DDBJ whole genome shotgun (WGS) entry which is preliminary data.</text>
</comment>
<feature type="compositionally biased region" description="Polar residues" evidence="12">
    <location>
        <begin position="75"/>
        <end position="87"/>
    </location>
</feature>
<evidence type="ECO:0000256" key="11">
    <source>
        <dbReference type="RuleBase" id="RU367085"/>
    </source>
</evidence>
<evidence type="ECO:0000259" key="13">
    <source>
        <dbReference type="PROSITE" id="PS51959"/>
    </source>
</evidence>
<evidence type="ECO:0000313" key="15">
    <source>
        <dbReference type="Proteomes" id="UP001642520"/>
    </source>
</evidence>
<evidence type="ECO:0000256" key="6">
    <source>
        <dbReference type="ARBA" id="ARBA00022759"/>
    </source>
</evidence>
<keyword evidence="15" id="KW-1185">Reference proteome</keyword>
<dbReference type="CDD" id="cd21159">
    <property type="entry name" value="XendoU"/>
    <property type="match status" value="1"/>
</dbReference>
<dbReference type="SUPFAM" id="SSF142877">
    <property type="entry name" value="EndoU-like"/>
    <property type="match status" value="1"/>
</dbReference>
<accession>A0ABP1NPX6</accession>